<sequence>MVRRSKASSVGEIAEALRAHGFEVTEALDGLRVNKYGCAAVLYPHAGTTMDTAGTVLAYRERPGAWIAGEIARLLDRGYQKFLQVNRYELPATAEQLRSIHQFTEELTLVTGGISLYNESLGTTSDVYQYDRVKGREVSAGAATRPWELTESH</sequence>
<comment type="caution">
    <text evidence="1">The sequence shown here is derived from an EMBL/GenBank/DDBJ whole genome shotgun (WGS) entry which is preliminary data.</text>
</comment>
<gene>
    <name evidence="1" type="ORF">CARN3_1073</name>
</gene>
<dbReference type="EMBL" id="CABN01000088">
    <property type="protein sequence ID" value="CBI00090.1"/>
    <property type="molecule type" value="Genomic_DNA"/>
</dbReference>
<reference evidence="1" key="1">
    <citation type="submission" date="2009-10" db="EMBL/GenBank/DDBJ databases">
        <title>Diversity of trophic interactions inside an arsenic-rich microbial ecosystem.</title>
        <authorList>
            <person name="Bertin P.N."/>
            <person name="Heinrich-Salmeron A."/>
            <person name="Pelletier E."/>
            <person name="Goulhen-Chollet F."/>
            <person name="Arsene-Ploetze F."/>
            <person name="Gallien S."/>
            <person name="Calteau A."/>
            <person name="Vallenet D."/>
            <person name="Casiot C."/>
            <person name="Chane-Woon-Ming B."/>
            <person name="Giloteaux L."/>
            <person name="Barakat M."/>
            <person name="Bonnefoy V."/>
            <person name="Bruneel O."/>
            <person name="Chandler M."/>
            <person name="Cleiss J."/>
            <person name="Duran R."/>
            <person name="Elbaz-Poulichet F."/>
            <person name="Fonknechten N."/>
            <person name="Lauga B."/>
            <person name="Mornico D."/>
            <person name="Ortet P."/>
            <person name="Schaeffer C."/>
            <person name="Siguier P."/>
            <person name="Alexander Thil Smith A."/>
            <person name="Van Dorsselaer A."/>
            <person name="Weissenbach J."/>
            <person name="Medigue C."/>
            <person name="Le Paslier D."/>
        </authorList>
    </citation>
    <scope>NUCLEOTIDE SEQUENCE</scope>
</reference>
<evidence type="ECO:0000313" key="1">
    <source>
        <dbReference type="EMBL" id="CBI00090.1"/>
    </source>
</evidence>
<protein>
    <submittedName>
        <fullName evidence="1">Uncharacterized protein</fullName>
    </submittedName>
</protein>
<proteinExistence type="predicted"/>
<organism evidence="1">
    <name type="scientific">mine drainage metagenome</name>
    <dbReference type="NCBI Taxonomy" id="410659"/>
    <lineage>
        <taxon>unclassified sequences</taxon>
        <taxon>metagenomes</taxon>
        <taxon>ecological metagenomes</taxon>
    </lineage>
</organism>
<dbReference type="AlphaFoldDB" id="E6PYT1"/>
<name>E6PYT1_9ZZZZ</name>
<accession>E6PYT1</accession>